<organism evidence="17 18">
    <name type="scientific">Corchorus capsularis</name>
    <name type="common">Jute</name>
    <dbReference type="NCBI Taxonomy" id="210143"/>
    <lineage>
        <taxon>Eukaryota</taxon>
        <taxon>Viridiplantae</taxon>
        <taxon>Streptophyta</taxon>
        <taxon>Embryophyta</taxon>
        <taxon>Tracheophyta</taxon>
        <taxon>Spermatophyta</taxon>
        <taxon>Magnoliopsida</taxon>
        <taxon>eudicotyledons</taxon>
        <taxon>Gunneridae</taxon>
        <taxon>Pentapetalae</taxon>
        <taxon>rosids</taxon>
        <taxon>malvids</taxon>
        <taxon>Malvales</taxon>
        <taxon>Malvaceae</taxon>
        <taxon>Grewioideae</taxon>
        <taxon>Apeibeae</taxon>
        <taxon>Corchorus</taxon>
    </lineage>
</organism>
<evidence type="ECO:0000256" key="6">
    <source>
        <dbReference type="ARBA" id="ARBA00022692"/>
    </source>
</evidence>
<keyword evidence="8 15" id="KW-0732">Signal</keyword>
<proteinExistence type="inferred from homology"/>
<keyword evidence="13" id="KW-0472">Membrane</keyword>
<evidence type="ECO:0000256" key="8">
    <source>
        <dbReference type="ARBA" id="ARBA00022729"/>
    </source>
</evidence>
<dbReference type="GO" id="GO:0016020">
    <property type="term" value="C:membrane"/>
    <property type="evidence" value="ECO:0007669"/>
    <property type="project" value="UniProtKB-SubCell"/>
</dbReference>
<keyword evidence="7" id="KW-0479">Metal-binding</keyword>
<evidence type="ECO:0000256" key="5">
    <source>
        <dbReference type="ARBA" id="ARBA00022679"/>
    </source>
</evidence>
<evidence type="ECO:0000256" key="4">
    <source>
        <dbReference type="ARBA" id="ARBA00012483"/>
    </source>
</evidence>
<name>A0A1R3K947_COCAP</name>
<protein>
    <recommendedName>
        <fullName evidence="4">RING-type E3 ubiquitin transferase</fullName>
        <ecNumber evidence="4">2.3.2.27</ecNumber>
    </recommendedName>
</protein>
<evidence type="ECO:0000256" key="2">
    <source>
        <dbReference type="ARBA" id="ARBA00004167"/>
    </source>
</evidence>
<dbReference type="GO" id="GO:0061630">
    <property type="term" value="F:ubiquitin protein ligase activity"/>
    <property type="evidence" value="ECO:0007669"/>
    <property type="project" value="UniProtKB-EC"/>
</dbReference>
<keyword evidence="9" id="KW-0863">Zinc-finger</keyword>
<dbReference type="Gramene" id="OMP03593">
    <property type="protein sequence ID" value="OMP03593"/>
    <property type="gene ID" value="CCACVL1_02349"/>
</dbReference>
<evidence type="ECO:0000256" key="15">
    <source>
        <dbReference type="SAM" id="SignalP"/>
    </source>
</evidence>
<evidence type="ECO:0000256" key="3">
    <source>
        <dbReference type="ARBA" id="ARBA00004906"/>
    </source>
</evidence>
<dbReference type="Proteomes" id="UP000188268">
    <property type="component" value="Unassembled WGS sequence"/>
</dbReference>
<evidence type="ECO:0000256" key="14">
    <source>
        <dbReference type="ARBA" id="ARBA00024209"/>
    </source>
</evidence>
<evidence type="ECO:0000256" key="10">
    <source>
        <dbReference type="ARBA" id="ARBA00022786"/>
    </source>
</evidence>
<feature type="domain" description="Wall-associated receptor kinase galacturonan-binding" evidence="16">
    <location>
        <begin position="30"/>
        <end position="97"/>
    </location>
</feature>
<dbReference type="PANTHER" id="PTHR46279:SF9">
    <property type="entry name" value="OS01G0116300 PROTEIN"/>
    <property type="match status" value="1"/>
</dbReference>
<feature type="signal peptide" evidence="15">
    <location>
        <begin position="1"/>
        <end position="20"/>
    </location>
</feature>
<gene>
    <name evidence="17" type="ORF">CCACVL1_02349</name>
</gene>
<dbReference type="STRING" id="210143.A0A1R3K947"/>
<evidence type="ECO:0000256" key="1">
    <source>
        <dbReference type="ARBA" id="ARBA00000900"/>
    </source>
</evidence>
<keyword evidence="6" id="KW-0812">Transmembrane</keyword>
<keyword evidence="12" id="KW-1133">Transmembrane helix</keyword>
<sequence length="265" mass="29445">MTKMIILLLFHILFVSSAAAIAPPPNQDGCDQTSCKRGQPPVRFPFRLKGRQPDHCGASGFVLSCNNSNQTVLELPTSVKLLVKRIDYIKQRIQVYDEESCIQKQLPNLTISASPFTLIAAPGYEGMDSTLQNNSLFKCLAQHESDYINFGIPCLNQPGFYFKFVNLDFASGGLLNCSKVADAVEVPIGFTRSNIIDNNFHFNWSEPACGSCEAKGNGCRANLTNPLGIECYYIHRDNKDLHLFNMLTSTQTGKTLKNNLLRVEL</sequence>
<dbReference type="InterPro" id="IPR046948">
    <property type="entry name" value="ATL20-22-like"/>
</dbReference>
<keyword evidence="17" id="KW-0418">Kinase</keyword>
<keyword evidence="18" id="KW-1185">Reference proteome</keyword>
<dbReference type="InterPro" id="IPR025287">
    <property type="entry name" value="WAK_GUB"/>
</dbReference>
<evidence type="ECO:0000256" key="7">
    <source>
        <dbReference type="ARBA" id="ARBA00022723"/>
    </source>
</evidence>
<feature type="chain" id="PRO_5012458498" description="RING-type E3 ubiquitin transferase" evidence="15">
    <location>
        <begin position="21"/>
        <end position="265"/>
    </location>
</feature>
<dbReference type="AlphaFoldDB" id="A0A1R3K947"/>
<dbReference type="GO" id="GO:0016301">
    <property type="term" value="F:kinase activity"/>
    <property type="evidence" value="ECO:0007669"/>
    <property type="project" value="UniProtKB-KW"/>
</dbReference>
<dbReference type="OrthoDB" id="547665at2759"/>
<dbReference type="PANTHER" id="PTHR46279">
    <property type="entry name" value="RING/U-BOX SUPERFAMILY PROTEIN"/>
    <property type="match status" value="1"/>
</dbReference>
<keyword evidence="10" id="KW-0833">Ubl conjugation pathway</keyword>
<comment type="caution">
    <text evidence="17">The sequence shown here is derived from an EMBL/GenBank/DDBJ whole genome shotgun (WGS) entry which is preliminary data.</text>
</comment>
<comment type="subcellular location">
    <subcellularLocation>
        <location evidence="2">Membrane</location>
        <topology evidence="2">Single-pass membrane protein</topology>
    </subcellularLocation>
</comment>
<comment type="pathway">
    <text evidence="3">Protein modification; protein ubiquitination.</text>
</comment>
<evidence type="ECO:0000313" key="18">
    <source>
        <dbReference type="Proteomes" id="UP000188268"/>
    </source>
</evidence>
<evidence type="ECO:0000256" key="11">
    <source>
        <dbReference type="ARBA" id="ARBA00022833"/>
    </source>
</evidence>
<dbReference type="GO" id="GO:0008270">
    <property type="term" value="F:zinc ion binding"/>
    <property type="evidence" value="ECO:0007669"/>
    <property type="project" value="UniProtKB-KW"/>
</dbReference>
<keyword evidence="5" id="KW-0808">Transferase</keyword>
<evidence type="ECO:0000313" key="17">
    <source>
        <dbReference type="EMBL" id="OMP03593.1"/>
    </source>
</evidence>
<comment type="catalytic activity">
    <reaction evidence="1">
        <text>S-ubiquitinyl-[E2 ubiquitin-conjugating enzyme]-L-cysteine + [acceptor protein]-L-lysine = [E2 ubiquitin-conjugating enzyme]-L-cysteine + N(6)-ubiquitinyl-[acceptor protein]-L-lysine.</text>
        <dbReference type="EC" id="2.3.2.27"/>
    </reaction>
</comment>
<dbReference type="EC" id="2.3.2.27" evidence="4"/>
<comment type="similarity">
    <text evidence="14">Belongs to the RING-type zinc finger family. ATL subfamily.</text>
</comment>
<reference evidence="17 18" key="1">
    <citation type="submission" date="2013-09" db="EMBL/GenBank/DDBJ databases">
        <title>Corchorus capsularis genome sequencing.</title>
        <authorList>
            <person name="Alam M."/>
            <person name="Haque M.S."/>
            <person name="Islam M.S."/>
            <person name="Emdad E.M."/>
            <person name="Islam M.M."/>
            <person name="Ahmed B."/>
            <person name="Halim A."/>
            <person name="Hossen Q.M.M."/>
            <person name="Hossain M.Z."/>
            <person name="Ahmed R."/>
            <person name="Khan M.M."/>
            <person name="Islam R."/>
            <person name="Rashid M.M."/>
            <person name="Khan S.A."/>
            <person name="Rahman M.S."/>
            <person name="Alam M."/>
        </authorList>
    </citation>
    <scope>NUCLEOTIDE SEQUENCE [LARGE SCALE GENOMIC DNA]</scope>
    <source>
        <strain evidence="18">cv. CVL-1</strain>
        <tissue evidence="17">Whole seedling</tissue>
    </source>
</reference>
<keyword evidence="17" id="KW-0675">Receptor</keyword>
<dbReference type="EMBL" id="AWWV01006014">
    <property type="protein sequence ID" value="OMP03593.1"/>
    <property type="molecule type" value="Genomic_DNA"/>
</dbReference>
<keyword evidence="11" id="KW-0862">Zinc</keyword>
<evidence type="ECO:0000259" key="16">
    <source>
        <dbReference type="Pfam" id="PF13947"/>
    </source>
</evidence>
<dbReference type="Pfam" id="PF13947">
    <property type="entry name" value="GUB_WAK_bind"/>
    <property type="match status" value="1"/>
</dbReference>
<evidence type="ECO:0000256" key="13">
    <source>
        <dbReference type="ARBA" id="ARBA00023136"/>
    </source>
</evidence>
<evidence type="ECO:0000256" key="9">
    <source>
        <dbReference type="ARBA" id="ARBA00022771"/>
    </source>
</evidence>
<dbReference type="GO" id="GO:0030247">
    <property type="term" value="F:polysaccharide binding"/>
    <property type="evidence" value="ECO:0007669"/>
    <property type="project" value="InterPro"/>
</dbReference>
<accession>A0A1R3K947</accession>
<dbReference type="OMA" id="CEMISKE"/>
<evidence type="ECO:0000256" key="12">
    <source>
        <dbReference type="ARBA" id="ARBA00022989"/>
    </source>
</evidence>